<evidence type="ECO:0000313" key="1">
    <source>
        <dbReference type="EMBL" id="MFI6496940.1"/>
    </source>
</evidence>
<evidence type="ECO:0000313" key="2">
    <source>
        <dbReference type="Proteomes" id="UP001612741"/>
    </source>
</evidence>
<evidence type="ECO:0008006" key="3">
    <source>
        <dbReference type="Google" id="ProtNLM"/>
    </source>
</evidence>
<name>A0ABW7YMU5_9ACTN</name>
<dbReference type="Proteomes" id="UP001612741">
    <property type="component" value="Unassembled WGS sequence"/>
</dbReference>
<gene>
    <name evidence="1" type="ORF">ACIBG2_06140</name>
</gene>
<organism evidence="1 2">
    <name type="scientific">Nonomuraea typhae</name>
    <dbReference type="NCBI Taxonomy" id="2603600"/>
    <lineage>
        <taxon>Bacteria</taxon>
        <taxon>Bacillati</taxon>
        <taxon>Actinomycetota</taxon>
        <taxon>Actinomycetes</taxon>
        <taxon>Streptosporangiales</taxon>
        <taxon>Streptosporangiaceae</taxon>
        <taxon>Nonomuraea</taxon>
    </lineage>
</organism>
<protein>
    <recommendedName>
        <fullName evidence="3">NUDIX hydrolase</fullName>
    </recommendedName>
</protein>
<dbReference type="EMBL" id="JBITGY010000002">
    <property type="protein sequence ID" value="MFI6496940.1"/>
    <property type="molecule type" value="Genomic_DNA"/>
</dbReference>
<keyword evidence="2" id="KW-1185">Reference proteome</keyword>
<sequence>MVKERKGTCETVFVPADGGPAEDCTRENTVHIVHSNKRGRRIKLPGGAWVMPPKEEEEVIA</sequence>
<comment type="caution">
    <text evidence="1">The sequence shown here is derived from an EMBL/GenBank/DDBJ whole genome shotgun (WGS) entry which is preliminary data.</text>
</comment>
<proteinExistence type="predicted"/>
<accession>A0ABW7YMU5</accession>
<dbReference type="RefSeq" id="WP_397079452.1">
    <property type="nucleotide sequence ID" value="NZ_JBITGY010000002.1"/>
</dbReference>
<reference evidence="1 2" key="1">
    <citation type="submission" date="2024-10" db="EMBL/GenBank/DDBJ databases">
        <title>The Natural Products Discovery Center: Release of the First 8490 Sequenced Strains for Exploring Actinobacteria Biosynthetic Diversity.</title>
        <authorList>
            <person name="Kalkreuter E."/>
            <person name="Kautsar S.A."/>
            <person name="Yang D."/>
            <person name="Bader C.D."/>
            <person name="Teijaro C.N."/>
            <person name="Fluegel L."/>
            <person name="Davis C.M."/>
            <person name="Simpson J.R."/>
            <person name="Lauterbach L."/>
            <person name="Steele A.D."/>
            <person name="Gui C."/>
            <person name="Meng S."/>
            <person name="Li G."/>
            <person name="Viehrig K."/>
            <person name="Ye F."/>
            <person name="Su P."/>
            <person name="Kiefer A.F."/>
            <person name="Nichols A."/>
            <person name="Cepeda A.J."/>
            <person name="Yan W."/>
            <person name="Fan B."/>
            <person name="Jiang Y."/>
            <person name="Adhikari A."/>
            <person name="Zheng C.-J."/>
            <person name="Schuster L."/>
            <person name="Cowan T.M."/>
            <person name="Smanski M.J."/>
            <person name="Chevrette M.G."/>
            <person name="De Carvalho L.P.S."/>
            <person name="Shen B."/>
        </authorList>
    </citation>
    <scope>NUCLEOTIDE SEQUENCE [LARGE SCALE GENOMIC DNA]</scope>
    <source>
        <strain evidence="1 2">NPDC050545</strain>
    </source>
</reference>